<proteinExistence type="inferred from homology"/>
<dbReference type="InterPro" id="IPR036653">
    <property type="entry name" value="CinA-like_C"/>
</dbReference>
<feature type="domain" description="MoaB/Mog" evidence="2">
    <location>
        <begin position="9"/>
        <end position="175"/>
    </location>
</feature>
<dbReference type="InterPro" id="IPR008136">
    <property type="entry name" value="CinA_C"/>
</dbReference>
<dbReference type="NCBIfam" id="NF001813">
    <property type="entry name" value="PRK00549.1"/>
    <property type="match status" value="1"/>
</dbReference>
<dbReference type="Pfam" id="PF18146">
    <property type="entry name" value="CinA_KH"/>
    <property type="match status" value="1"/>
</dbReference>
<dbReference type="PANTHER" id="PTHR13939">
    <property type="entry name" value="NICOTINAMIDE-NUCLEOTIDE AMIDOHYDROLASE PNCC"/>
    <property type="match status" value="1"/>
</dbReference>
<dbReference type="NCBIfam" id="TIGR00200">
    <property type="entry name" value="cinA_nterm"/>
    <property type="match status" value="1"/>
</dbReference>
<dbReference type="Gene3D" id="3.40.980.10">
    <property type="entry name" value="MoaB/Mog-like domain"/>
    <property type="match status" value="1"/>
</dbReference>
<evidence type="ECO:0000313" key="4">
    <source>
        <dbReference type="Proteomes" id="UP000000483"/>
    </source>
</evidence>
<dbReference type="KEGG" id="dao:Desac_2763"/>
<dbReference type="InterPro" id="IPR050101">
    <property type="entry name" value="CinA"/>
</dbReference>
<dbReference type="SUPFAM" id="SSF142433">
    <property type="entry name" value="CinA-like"/>
    <property type="match status" value="1"/>
</dbReference>
<dbReference type="STRING" id="880072.Desac_2763"/>
<dbReference type="EMBL" id="CP002629">
    <property type="protein sequence ID" value="AEB10576.1"/>
    <property type="molecule type" value="Genomic_DNA"/>
</dbReference>
<dbReference type="InterPro" id="IPR001453">
    <property type="entry name" value="MoaB/Mog_dom"/>
</dbReference>
<evidence type="ECO:0000259" key="2">
    <source>
        <dbReference type="SMART" id="SM00852"/>
    </source>
</evidence>
<gene>
    <name evidence="3" type="ordered locus">Desac_2763</name>
</gene>
<dbReference type="RefSeq" id="WP_013707685.1">
    <property type="nucleotide sequence ID" value="NC_015388.1"/>
</dbReference>
<accession>F2NE08</accession>
<organism evidence="3 4">
    <name type="scientific">Desulfobacca acetoxidans (strain ATCC 700848 / DSM 11109 / ASRB2)</name>
    <dbReference type="NCBI Taxonomy" id="880072"/>
    <lineage>
        <taxon>Bacteria</taxon>
        <taxon>Pseudomonadati</taxon>
        <taxon>Thermodesulfobacteriota</taxon>
        <taxon>Desulfobaccia</taxon>
        <taxon>Desulfobaccales</taxon>
        <taxon>Desulfobaccaceae</taxon>
        <taxon>Desulfobacca</taxon>
    </lineage>
</organism>
<dbReference type="HOGENOM" id="CLU_030805_9_3_7"/>
<dbReference type="Pfam" id="PF00994">
    <property type="entry name" value="MoCF_biosynth"/>
    <property type="match status" value="1"/>
</dbReference>
<dbReference type="SMART" id="SM00852">
    <property type="entry name" value="MoCF_biosynth"/>
    <property type="match status" value="1"/>
</dbReference>
<dbReference type="Gene3D" id="3.30.70.2860">
    <property type="match status" value="1"/>
</dbReference>
<dbReference type="PANTHER" id="PTHR13939:SF0">
    <property type="entry name" value="NMN AMIDOHYDROLASE-LIKE PROTEIN YFAY"/>
    <property type="match status" value="1"/>
</dbReference>
<dbReference type="SUPFAM" id="SSF53218">
    <property type="entry name" value="Molybdenum cofactor biosynthesis proteins"/>
    <property type="match status" value="1"/>
</dbReference>
<dbReference type="InterPro" id="IPR008135">
    <property type="entry name" value="Competence-induced_CinA"/>
</dbReference>
<evidence type="ECO:0000313" key="3">
    <source>
        <dbReference type="EMBL" id="AEB10576.1"/>
    </source>
</evidence>
<protein>
    <recommendedName>
        <fullName evidence="1">CinA-like protein</fullName>
    </recommendedName>
</protein>
<sequence length="415" mass="44654">MSTADFLGEIITTGNELLSGRIADANARYAAVRLHAAGLKVQVITILGDAAPLFQDTLSRGLSRSRFIIVTGGLGPTEDDITAAAAAEVLHLPLRQDEYLLARLRECFRLRGLPWEERFARLALVPQGACILDPNGAACGFYLNHQGARLYFLPGVPREMRLLFDNYVLPALLLAAAGGEAVCERTLRFFGLHETELEDLFQNLAQDHQGVSVGYYPNFPENHLTLTVRGPKSEALEKKLEAVAQELAAQAGDAFLGGSDDTLEEILGRQLRVRQLTLAVAESCSGGLICHRLTNIPGSSDYFQGGVVTYSNRAKVNLLHVPESTLHTHGAVSGPTAAAMAVGVRDVFGVSYSLAVTGIAGPTGGSPKKPVGTVYLGLAGPQGVKTRHCLFQGSREEIKILTAQTAMDWLRRELQ</sequence>
<dbReference type="Proteomes" id="UP000000483">
    <property type="component" value="Chromosome"/>
</dbReference>
<dbReference type="InterPro" id="IPR036425">
    <property type="entry name" value="MoaB/Mog-like_dom_sf"/>
</dbReference>
<dbReference type="HAMAP" id="MF_00226_B">
    <property type="entry name" value="CinA_B"/>
    <property type="match status" value="1"/>
</dbReference>
<name>F2NE08_DESAR</name>
<dbReference type="InterPro" id="IPR041424">
    <property type="entry name" value="CinA_KH"/>
</dbReference>
<dbReference type="PIRSF" id="PIRSF006728">
    <property type="entry name" value="CinA"/>
    <property type="match status" value="1"/>
</dbReference>
<reference evidence="4" key="2">
    <citation type="submission" date="2011-03" db="EMBL/GenBank/DDBJ databases">
        <title>The complete genome of Desulfobacca acetoxidans DSM 11109.</title>
        <authorList>
            <consortium name="US DOE Joint Genome Institute (JGI-PGF)"/>
            <person name="Lucas S."/>
            <person name="Copeland A."/>
            <person name="Lapidus A."/>
            <person name="Bruce D."/>
            <person name="Goodwin L."/>
            <person name="Pitluck S."/>
            <person name="Peters L."/>
            <person name="Kyrpides N."/>
            <person name="Mavromatis K."/>
            <person name="Ivanova N."/>
            <person name="Ovchinnikova G."/>
            <person name="Teshima H."/>
            <person name="Detter J.C."/>
            <person name="Han C."/>
            <person name="Land M."/>
            <person name="Hauser L."/>
            <person name="Markowitz V."/>
            <person name="Cheng J.-F."/>
            <person name="Hugenholtz P."/>
            <person name="Woyke T."/>
            <person name="Wu D."/>
            <person name="Spring S."/>
            <person name="Schueler E."/>
            <person name="Brambilla E."/>
            <person name="Klenk H.-P."/>
            <person name="Eisen J.A."/>
        </authorList>
    </citation>
    <scope>NUCLEOTIDE SEQUENCE [LARGE SCALE GENOMIC DNA]</scope>
    <source>
        <strain evidence="4">ATCC 700848 / DSM 11109 / ASRB2</strain>
    </source>
</reference>
<dbReference type="CDD" id="cd00885">
    <property type="entry name" value="cinA"/>
    <property type="match status" value="1"/>
</dbReference>
<comment type="similarity">
    <text evidence="1">Belongs to the CinA family.</text>
</comment>
<reference evidence="3 4" key="1">
    <citation type="journal article" date="2011" name="Stand. Genomic Sci.">
        <title>Complete genome sequence of the acetate-degrading sulfate reducer Desulfobacca acetoxidans type strain (ASRB2).</title>
        <authorList>
            <person name="Goker M."/>
            <person name="Teshima H."/>
            <person name="Lapidus A."/>
            <person name="Nolan M."/>
            <person name="Lucas S."/>
            <person name="Hammon N."/>
            <person name="Deshpande S."/>
            <person name="Cheng J.F."/>
            <person name="Tapia R."/>
            <person name="Han C."/>
            <person name="Goodwin L."/>
            <person name="Pitluck S."/>
            <person name="Huntemann M."/>
            <person name="Liolios K."/>
            <person name="Ivanova N."/>
            <person name="Pagani I."/>
            <person name="Mavromatis K."/>
            <person name="Ovchinikova G."/>
            <person name="Pati A."/>
            <person name="Chen A."/>
            <person name="Palaniappan K."/>
            <person name="Land M."/>
            <person name="Hauser L."/>
            <person name="Brambilla E.M."/>
            <person name="Rohde M."/>
            <person name="Spring S."/>
            <person name="Detter J.C."/>
            <person name="Woyke T."/>
            <person name="Bristow J."/>
            <person name="Eisen J.A."/>
            <person name="Markowitz V."/>
            <person name="Hugenholtz P."/>
            <person name="Kyrpides N.C."/>
            <person name="Klenk H.P."/>
        </authorList>
    </citation>
    <scope>NUCLEOTIDE SEQUENCE [LARGE SCALE GENOMIC DNA]</scope>
    <source>
        <strain evidence="4">ATCC 700848 / DSM 11109 / ASRB2</strain>
    </source>
</reference>
<dbReference type="Gene3D" id="3.90.950.20">
    <property type="entry name" value="CinA-like"/>
    <property type="match status" value="1"/>
</dbReference>
<dbReference type="NCBIfam" id="TIGR00199">
    <property type="entry name" value="PncC_domain"/>
    <property type="match status" value="1"/>
</dbReference>
<keyword evidence="4" id="KW-1185">Reference proteome</keyword>
<dbReference type="eggNOG" id="COG1058">
    <property type="taxonomic scope" value="Bacteria"/>
</dbReference>
<evidence type="ECO:0000256" key="1">
    <source>
        <dbReference type="HAMAP-Rule" id="MF_00226"/>
    </source>
</evidence>
<dbReference type="eggNOG" id="COG1546">
    <property type="taxonomic scope" value="Bacteria"/>
</dbReference>
<dbReference type="Pfam" id="PF02464">
    <property type="entry name" value="CinA"/>
    <property type="match status" value="1"/>
</dbReference>
<dbReference type="AlphaFoldDB" id="F2NE08"/>